<keyword evidence="4" id="KW-0234">DNA repair</keyword>
<sequence>MIYTYTLTPAAPYRFRYFKERVETSSNSYLYRISDDQIARAHILGDDTVLVRVRAEQPDSPDAAPLLHLTVEGAPAQDVADRAAAVWRHMLSADRDLAPFYNAVAHDDILRGLTERYKGMHLLLDSDPFEAMILAIIGQQVNLSFAESLKKSLVELCGRHITVGGETFVAFPGPEEIARLTADDLRAHKYSQRKAEYVVDFARGVAEGSVDLVALDAMSNEEAIQYLVKLRGVGRWSAECVLMNGLGRPDLLPAADIGLRNAIRHFYGWEHQPTEQEVRDFAADWKGCESYATYYLWTALGAEKAIAAARKKRKSTPTGKSFHS</sequence>
<accession>A0ABT3WXU6</accession>
<dbReference type="EC" id="3.2.2.21" evidence="2"/>
<name>A0ABT3WXU6_9BACL</name>
<dbReference type="CDD" id="cd00056">
    <property type="entry name" value="ENDO3c"/>
    <property type="match status" value="1"/>
</dbReference>
<feature type="domain" description="HhH-GPD" evidence="5">
    <location>
        <begin position="137"/>
        <end position="301"/>
    </location>
</feature>
<evidence type="ECO:0000259" key="5">
    <source>
        <dbReference type="SMART" id="SM00478"/>
    </source>
</evidence>
<evidence type="ECO:0000256" key="3">
    <source>
        <dbReference type="ARBA" id="ARBA00022763"/>
    </source>
</evidence>
<dbReference type="Proteomes" id="UP001208017">
    <property type="component" value="Unassembled WGS sequence"/>
</dbReference>
<dbReference type="Gene3D" id="3.30.310.20">
    <property type="entry name" value="DNA-3-methyladenine glycosylase AlkA, N-terminal domain"/>
    <property type="match status" value="1"/>
</dbReference>
<dbReference type="RefSeq" id="WP_267150265.1">
    <property type="nucleotide sequence ID" value="NZ_JAPMLT010000001.1"/>
</dbReference>
<dbReference type="InterPro" id="IPR023170">
    <property type="entry name" value="HhH_base_excis_C"/>
</dbReference>
<dbReference type="Pfam" id="PF00730">
    <property type="entry name" value="HhH-GPD"/>
    <property type="match status" value="1"/>
</dbReference>
<dbReference type="InterPro" id="IPR037046">
    <property type="entry name" value="AlkA_N_sf"/>
</dbReference>
<dbReference type="EMBL" id="JAPMLT010000001">
    <property type="protein sequence ID" value="MCX7569036.1"/>
    <property type="molecule type" value="Genomic_DNA"/>
</dbReference>
<dbReference type="InterPro" id="IPR051912">
    <property type="entry name" value="Alkylbase_DNA_Glycosylase/TA"/>
</dbReference>
<gene>
    <name evidence="6" type="ORF">OS242_03540</name>
</gene>
<dbReference type="SUPFAM" id="SSF48150">
    <property type="entry name" value="DNA-glycosylase"/>
    <property type="match status" value="1"/>
</dbReference>
<dbReference type="InterPro" id="IPR011257">
    <property type="entry name" value="DNA_glycosylase"/>
</dbReference>
<dbReference type="Gene3D" id="1.10.340.30">
    <property type="entry name" value="Hypothetical protein, domain 2"/>
    <property type="match status" value="1"/>
</dbReference>
<dbReference type="Gene3D" id="1.10.1670.10">
    <property type="entry name" value="Helix-hairpin-Helix base-excision DNA repair enzymes (C-terminal)"/>
    <property type="match status" value="1"/>
</dbReference>
<dbReference type="PANTHER" id="PTHR43003">
    <property type="entry name" value="DNA-3-METHYLADENINE GLYCOSYLASE"/>
    <property type="match status" value="1"/>
</dbReference>
<protein>
    <recommendedName>
        <fullName evidence="2">DNA-3-methyladenine glycosylase II</fullName>
        <ecNumber evidence="2">3.2.2.21</ecNumber>
    </recommendedName>
</protein>
<reference evidence="6 7" key="1">
    <citation type="submission" date="2022-11" db="EMBL/GenBank/DDBJ databases">
        <title>Study of microbial diversity in lake waters.</title>
        <authorList>
            <person name="Zhang J."/>
        </authorList>
    </citation>
    <scope>NUCLEOTIDE SEQUENCE [LARGE SCALE GENOMIC DNA]</scope>
    <source>
        <strain evidence="6 7">DT12</strain>
    </source>
</reference>
<comment type="caution">
    <text evidence="6">The sequence shown here is derived from an EMBL/GenBank/DDBJ whole genome shotgun (WGS) entry which is preliminary data.</text>
</comment>
<proteinExistence type="predicted"/>
<keyword evidence="7" id="KW-1185">Reference proteome</keyword>
<evidence type="ECO:0000313" key="7">
    <source>
        <dbReference type="Proteomes" id="UP001208017"/>
    </source>
</evidence>
<comment type="catalytic activity">
    <reaction evidence="1">
        <text>Hydrolysis of alkylated DNA, releasing 3-methyladenine, 3-methylguanine, 7-methylguanine and 7-methyladenine.</text>
        <dbReference type="EC" id="3.2.2.21"/>
    </reaction>
</comment>
<evidence type="ECO:0000256" key="2">
    <source>
        <dbReference type="ARBA" id="ARBA00012000"/>
    </source>
</evidence>
<organism evidence="6 7">
    <name type="scientific">Tumebacillus lacus</name>
    <dbReference type="NCBI Taxonomy" id="2995335"/>
    <lineage>
        <taxon>Bacteria</taxon>
        <taxon>Bacillati</taxon>
        <taxon>Bacillota</taxon>
        <taxon>Bacilli</taxon>
        <taxon>Bacillales</taxon>
        <taxon>Alicyclobacillaceae</taxon>
        <taxon>Tumebacillus</taxon>
    </lineage>
</organism>
<dbReference type="PANTHER" id="PTHR43003:SF5">
    <property type="entry name" value="DNA-3-METHYLADENINE GLYCOSYLASE"/>
    <property type="match status" value="1"/>
</dbReference>
<evidence type="ECO:0000256" key="1">
    <source>
        <dbReference type="ARBA" id="ARBA00000086"/>
    </source>
</evidence>
<evidence type="ECO:0000256" key="4">
    <source>
        <dbReference type="ARBA" id="ARBA00023204"/>
    </source>
</evidence>
<dbReference type="SMART" id="SM00478">
    <property type="entry name" value="ENDO3c"/>
    <property type="match status" value="1"/>
</dbReference>
<keyword evidence="3" id="KW-0227">DNA damage</keyword>
<evidence type="ECO:0000313" key="6">
    <source>
        <dbReference type="EMBL" id="MCX7569036.1"/>
    </source>
</evidence>
<dbReference type="InterPro" id="IPR003265">
    <property type="entry name" value="HhH-GPD_domain"/>
</dbReference>